<name>A0ABR2R789_9ROSI</name>
<gene>
    <name evidence="1" type="ORF">V6N11_075535</name>
</gene>
<dbReference type="Proteomes" id="UP001396334">
    <property type="component" value="Unassembled WGS sequence"/>
</dbReference>
<sequence length="113" mass="12899">MASRSSHRCQPLPEFQYCIQMISVILVGHLGELPLSAASMATSFATVTGFSLLVNHVKWLAICKYIYILDVYCVLVLHSWEWQPPWTPFADSRTEQSNIPSWAFTCKEQCLFL</sequence>
<proteinExistence type="predicted"/>
<organism evidence="1 2">
    <name type="scientific">Hibiscus sabdariffa</name>
    <name type="common">roselle</name>
    <dbReference type="NCBI Taxonomy" id="183260"/>
    <lineage>
        <taxon>Eukaryota</taxon>
        <taxon>Viridiplantae</taxon>
        <taxon>Streptophyta</taxon>
        <taxon>Embryophyta</taxon>
        <taxon>Tracheophyta</taxon>
        <taxon>Spermatophyta</taxon>
        <taxon>Magnoliopsida</taxon>
        <taxon>eudicotyledons</taxon>
        <taxon>Gunneridae</taxon>
        <taxon>Pentapetalae</taxon>
        <taxon>rosids</taxon>
        <taxon>malvids</taxon>
        <taxon>Malvales</taxon>
        <taxon>Malvaceae</taxon>
        <taxon>Malvoideae</taxon>
        <taxon>Hibiscus</taxon>
    </lineage>
</organism>
<reference evidence="1 2" key="1">
    <citation type="journal article" date="2024" name="G3 (Bethesda)">
        <title>Genome assembly of Hibiscus sabdariffa L. provides insights into metabolisms of medicinal natural products.</title>
        <authorList>
            <person name="Kim T."/>
        </authorList>
    </citation>
    <scope>NUCLEOTIDE SEQUENCE [LARGE SCALE GENOMIC DNA]</scope>
    <source>
        <strain evidence="1">TK-2024</strain>
        <tissue evidence="1">Old leaves</tissue>
    </source>
</reference>
<accession>A0ABR2R789</accession>
<evidence type="ECO:0000313" key="1">
    <source>
        <dbReference type="EMBL" id="KAK9008649.1"/>
    </source>
</evidence>
<keyword evidence="2" id="KW-1185">Reference proteome</keyword>
<dbReference type="EMBL" id="JBBPBN010000026">
    <property type="protein sequence ID" value="KAK9008649.1"/>
    <property type="molecule type" value="Genomic_DNA"/>
</dbReference>
<evidence type="ECO:0000313" key="2">
    <source>
        <dbReference type="Proteomes" id="UP001396334"/>
    </source>
</evidence>
<protein>
    <submittedName>
        <fullName evidence="1">Uncharacterized protein</fullName>
    </submittedName>
</protein>
<comment type="caution">
    <text evidence="1">The sequence shown here is derived from an EMBL/GenBank/DDBJ whole genome shotgun (WGS) entry which is preliminary data.</text>
</comment>